<dbReference type="EMBL" id="CM008051">
    <property type="protein sequence ID" value="PAN34245.1"/>
    <property type="molecule type" value="Genomic_DNA"/>
</dbReference>
<gene>
    <name evidence="1" type="ORF">PAHAL_6G077100</name>
</gene>
<proteinExistence type="predicted"/>
<evidence type="ECO:0000313" key="1">
    <source>
        <dbReference type="EMBL" id="PAN34245.1"/>
    </source>
</evidence>
<organism evidence="1">
    <name type="scientific">Panicum hallii</name>
    <dbReference type="NCBI Taxonomy" id="206008"/>
    <lineage>
        <taxon>Eukaryota</taxon>
        <taxon>Viridiplantae</taxon>
        <taxon>Streptophyta</taxon>
        <taxon>Embryophyta</taxon>
        <taxon>Tracheophyta</taxon>
        <taxon>Spermatophyta</taxon>
        <taxon>Magnoliopsida</taxon>
        <taxon>Liliopsida</taxon>
        <taxon>Poales</taxon>
        <taxon>Poaceae</taxon>
        <taxon>PACMAD clade</taxon>
        <taxon>Panicoideae</taxon>
        <taxon>Panicodae</taxon>
        <taxon>Paniceae</taxon>
        <taxon>Panicinae</taxon>
        <taxon>Panicum</taxon>
        <taxon>Panicum sect. Panicum</taxon>
    </lineage>
</organism>
<protein>
    <submittedName>
        <fullName evidence="1">Uncharacterized protein</fullName>
    </submittedName>
</protein>
<dbReference type="AlphaFoldDB" id="A0A2S3I169"/>
<name>A0A2S3I169_9POAL</name>
<dbReference type="Gramene" id="PAN34245">
    <property type="protein sequence ID" value="PAN34245"/>
    <property type="gene ID" value="PAHAL_6G077100"/>
</dbReference>
<accession>A0A2S3I169</accession>
<reference evidence="1" key="1">
    <citation type="submission" date="2018-04" db="EMBL/GenBank/DDBJ databases">
        <title>WGS assembly of Panicum hallii.</title>
        <authorList>
            <person name="Lovell J."/>
            <person name="Jenkins J."/>
            <person name="Lowry D."/>
            <person name="Mamidi S."/>
            <person name="Sreedasyam A."/>
            <person name="Weng X."/>
            <person name="Barry K."/>
            <person name="Bonette J."/>
            <person name="Campitelli B."/>
            <person name="Daum C."/>
            <person name="Gordon S."/>
            <person name="Gould B."/>
            <person name="Lipzen A."/>
            <person name="Macqueen A."/>
            <person name="Palacio-Mejia J."/>
            <person name="Plott C."/>
            <person name="Shakirov E."/>
            <person name="Shu S."/>
            <person name="Yoshinaga Y."/>
            <person name="Zane M."/>
            <person name="Rokhsar D."/>
            <person name="Grimwood J."/>
            <person name="Schmutz J."/>
            <person name="Juenger T."/>
        </authorList>
    </citation>
    <scope>NUCLEOTIDE SEQUENCE [LARGE SCALE GENOMIC DNA]</scope>
    <source>
        <strain evidence="1">FIL2</strain>
    </source>
</reference>
<sequence>MRPCSARPPHPSWAATTSWGCTPHIAAPLLEQHGLPPSLDQQWEIEEGETGPWQTVFDRKLGFVRGRRRRTKGYAG</sequence>
<dbReference type="Proteomes" id="UP000243499">
    <property type="component" value="Chromosome 6"/>
</dbReference>